<reference evidence="3 4" key="1">
    <citation type="submission" date="2018-10" db="EMBL/GenBank/DDBJ databases">
        <title>Sequencing the genomes of 1000 actinobacteria strains.</title>
        <authorList>
            <person name="Klenk H.-P."/>
        </authorList>
    </citation>
    <scope>NUCLEOTIDE SEQUENCE [LARGE SCALE GENOMIC DNA]</scope>
    <source>
        <strain evidence="3 4">DSM 43800</strain>
    </source>
</reference>
<dbReference type="InterPro" id="IPR022409">
    <property type="entry name" value="PKD/Chitinase_dom"/>
</dbReference>
<accession>A0A495W359</accession>
<evidence type="ECO:0000256" key="1">
    <source>
        <dbReference type="SAM" id="SignalP"/>
    </source>
</evidence>
<keyword evidence="4" id="KW-1185">Reference proteome</keyword>
<name>A0A495W359_9PSEU</name>
<organism evidence="3 4">
    <name type="scientific">Saccharothrix australiensis</name>
    <dbReference type="NCBI Taxonomy" id="2072"/>
    <lineage>
        <taxon>Bacteria</taxon>
        <taxon>Bacillati</taxon>
        <taxon>Actinomycetota</taxon>
        <taxon>Actinomycetes</taxon>
        <taxon>Pseudonocardiales</taxon>
        <taxon>Pseudonocardiaceae</taxon>
        <taxon>Saccharothrix</taxon>
    </lineage>
</organism>
<keyword evidence="1" id="KW-0732">Signal</keyword>
<dbReference type="InterPro" id="IPR000601">
    <property type="entry name" value="PKD_dom"/>
</dbReference>
<evidence type="ECO:0000259" key="2">
    <source>
        <dbReference type="PROSITE" id="PS50093"/>
    </source>
</evidence>
<dbReference type="Proteomes" id="UP000282084">
    <property type="component" value="Unassembled WGS sequence"/>
</dbReference>
<dbReference type="RefSeq" id="WP_246018989.1">
    <property type="nucleotide sequence ID" value="NZ_RBXO01000001.1"/>
</dbReference>
<dbReference type="GO" id="GO:0005975">
    <property type="term" value="P:carbohydrate metabolic process"/>
    <property type="evidence" value="ECO:0007669"/>
    <property type="project" value="UniProtKB-ARBA"/>
</dbReference>
<dbReference type="Pfam" id="PF18911">
    <property type="entry name" value="PKD_4"/>
    <property type="match status" value="1"/>
</dbReference>
<gene>
    <name evidence="3" type="ORF">C8E97_3779</name>
</gene>
<feature type="chain" id="PRO_5019865693" evidence="1">
    <location>
        <begin position="32"/>
        <end position="486"/>
    </location>
</feature>
<dbReference type="Gene3D" id="2.60.40.10">
    <property type="entry name" value="Immunoglobulins"/>
    <property type="match status" value="1"/>
</dbReference>
<dbReference type="InterPro" id="IPR035986">
    <property type="entry name" value="PKD_dom_sf"/>
</dbReference>
<dbReference type="AlphaFoldDB" id="A0A495W359"/>
<dbReference type="PROSITE" id="PS50093">
    <property type="entry name" value="PKD"/>
    <property type="match status" value="1"/>
</dbReference>
<dbReference type="InterPro" id="IPR013783">
    <property type="entry name" value="Ig-like_fold"/>
</dbReference>
<dbReference type="CDD" id="cd00146">
    <property type="entry name" value="PKD"/>
    <property type="match status" value="1"/>
</dbReference>
<dbReference type="EMBL" id="RBXO01000001">
    <property type="protein sequence ID" value="RKT55123.1"/>
    <property type="molecule type" value="Genomic_DNA"/>
</dbReference>
<feature type="domain" description="PKD" evidence="2">
    <location>
        <begin position="311"/>
        <end position="364"/>
    </location>
</feature>
<comment type="caution">
    <text evidence="3">The sequence shown here is derived from an EMBL/GenBank/DDBJ whole genome shotgun (WGS) entry which is preliminary data.</text>
</comment>
<feature type="signal peptide" evidence="1">
    <location>
        <begin position="1"/>
        <end position="31"/>
    </location>
</feature>
<evidence type="ECO:0000313" key="3">
    <source>
        <dbReference type="EMBL" id="RKT55123.1"/>
    </source>
</evidence>
<dbReference type="SMART" id="SM00089">
    <property type="entry name" value="PKD"/>
    <property type="match status" value="1"/>
</dbReference>
<evidence type="ECO:0000313" key="4">
    <source>
        <dbReference type="Proteomes" id="UP000282084"/>
    </source>
</evidence>
<proteinExistence type="predicted"/>
<protein>
    <submittedName>
        <fullName evidence="3">PKD domain-containing protein</fullName>
    </submittedName>
</protein>
<sequence>MIPSERPGPRGLLIALAALLLGLAVPGVAHAAPPANDEFDLAAPIRALPFRTTLSTTEATRAEDDPYDCAHAGHTLWFNYLPPVDALVEVSTLGSDHDTVVAAYSGKRGSLAHLGCNDDFGGGQQSQLSFRVKAGEVYHFVVGAPGTPGVLDLAVTEWREPANDDFADAEPISTLPHRMEADASVATSEWGEPGSACEIWNQTVWYAYRPTETRPVTLKQRSYAHMAVYTGTSLPDLKPLTCATYDASTTFQAVAGQTYYVQLSPYYASHSKIEVDLVVAPSPAAAFEHDAPDPSLFDEITFRDASHDPGGTEIAALAWDFGDGATATGAEVRHRYAADGDYTARLTASTADGRAGTATKTIPVRTHDVGISGFAVPSSAVAGTSKPVTVTVANHRYDEAVRVTLYRSTPKGYVEVGSATQWLPKSAGRTSFPFRYTFTPDDGALGKVAFKAVVALEAGRDGYPSDNEVVAVPTRVSPAPAGRAVA</sequence>
<dbReference type="SUPFAM" id="SSF49299">
    <property type="entry name" value="PKD domain"/>
    <property type="match status" value="1"/>
</dbReference>